<gene>
    <name evidence="1" type="ORF">GCM10022406_25820</name>
</gene>
<comment type="caution">
    <text evidence="1">The sequence shown here is derived from an EMBL/GenBank/DDBJ whole genome shotgun (WGS) entry which is preliminary data.</text>
</comment>
<dbReference type="RefSeq" id="WP_345114496.1">
    <property type="nucleotide sequence ID" value="NZ_BAABDH010000041.1"/>
</dbReference>
<reference evidence="2" key="1">
    <citation type="journal article" date="2019" name="Int. J. Syst. Evol. Microbiol.">
        <title>The Global Catalogue of Microorganisms (GCM) 10K type strain sequencing project: providing services to taxonomists for standard genome sequencing and annotation.</title>
        <authorList>
            <consortium name="The Broad Institute Genomics Platform"/>
            <consortium name="The Broad Institute Genome Sequencing Center for Infectious Disease"/>
            <person name="Wu L."/>
            <person name="Ma J."/>
        </authorList>
    </citation>
    <scope>NUCLEOTIDE SEQUENCE [LARGE SCALE GENOMIC DNA]</scope>
    <source>
        <strain evidence="2">JCM 17214</strain>
    </source>
</reference>
<dbReference type="Proteomes" id="UP001499909">
    <property type="component" value="Unassembled WGS sequence"/>
</dbReference>
<name>A0ABP7N9I9_9BACT</name>
<dbReference type="EMBL" id="BAABDH010000041">
    <property type="protein sequence ID" value="GAA3940676.1"/>
    <property type="molecule type" value="Genomic_DNA"/>
</dbReference>
<proteinExistence type="predicted"/>
<organism evidence="1 2">
    <name type="scientific">Hymenobacter algoricola</name>
    <dbReference type="NCBI Taxonomy" id="486267"/>
    <lineage>
        <taxon>Bacteria</taxon>
        <taxon>Pseudomonadati</taxon>
        <taxon>Bacteroidota</taxon>
        <taxon>Cytophagia</taxon>
        <taxon>Cytophagales</taxon>
        <taxon>Hymenobacteraceae</taxon>
        <taxon>Hymenobacter</taxon>
    </lineage>
</organism>
<protein>
    <submittedName>
        <fullName evidence="1">Uncharacterized protein</fullName>
    </submittedName>
</protein>
<keyword evidence="2" id="KW-1185">Reference proteome</keyword>
<evidence type="ECO:0000313" key="1">
    <source>
        <dbReference type="EMBL" id="GAA3940676.1"/>
    </source>
</evidence>
<sequence length="76" mass="8704">MPDTDLWDNIRLGLETRPTDYLQKHRQQLLQTCQLDDARQVRLGTNVPGWAGTCGRPTAGIIRIILLLREEVVHAR</sequence>
<evidence type="ECO:0000313" key="2">
    <source>
        <dbReference type="Proteomes" id="UP001499909"/>
    </source>
</evidence>
<accession>A0ABP7N9I9</accession>